<dbReference type="Proteomes" id="UP000308768">
    <property type="component" value="Unassembled WGS sequence"/>
</dbReference>
<dbReference type="STRING" id="331657.A0A4U0WUZ7"/>
<dbReference type="CDD" id="cd02440">
    <property type="entry name" value="AdoMet_MTases"/>
    <property type="match status" value="1"/>
</dbReference>
<name>A0A4U0WUZ7_9PEZI</name>
<dbReference type="EMBL" id="NAJN01001000">
    <property type="protein sequence ID" value="TKA66598.1"/>
    <property type="molecule type" value="Genomic_DNA"/>
</dbReference>
<comment type="caution">
    <text evidence="2">The sequence shown here is derived from an EMBL/GenBank/DDBJ whole genome shotgun (WGS) entry which is preliminary data.</text>
</comment>
<accession>A0A4U0WUZ7</accession>
<feature type="domain" description="Methyltransferase" evidence="1">
    <location>
        <begin position="49"/>
        <end position="127"/>
    </location>
</feature>
<protein>
    <recommendedName>
        <fullName evidence="1">Methyltransferase domain-containing protein</fullName>
    </recommendedName>
</protein>
<organism evidence="2 3">
    <name type="scientific">Cryomyces minteri</name>
    <dbReference type="NCBI Taxonomy" id="331657"/>
    <lineage>
        <taxon>Eukaryota</taxon>
        <taxon>Fungi</taxon>
        <taxon>Dikarya</taxon>
        <taxon>Ascomycota</taxon>
        <taxon>Pezizomycotina</taxon>
        <taxon>Dothideomycetes</taxon>
        <taxon>Dothideomycetes incertae sedis</taxon>
        <taxon>Cryomyces</taxon>
    </lineage>
</organism>
<gene>
    <name evidence="2" type="ORF">B0A49_06759</name>
</gene>
<dbReference type="Gene3D" id="3.40.50.150">
    <property type="entry name" value="Vaccinia Virus protein VP39"/>
    <property type="match status" value="1"/>
</dbReference>
<dbReference type="AlphaFoldDB" id="A0A4U0WUZ7"/>
<evidence type="ECO:0000313" key="2">
    <source>
        <dbReference type="EMBL" id="TKA66598.1"/>
    </source>
</evidence>
<dbReference type="SUPFAM" id="SSF53335">
    <property type="entry name" value="S-adenosyl-L-methionine-dependent methyltransferases"/>
    <property type="match status" value="1"/>
</dbReference>
<sequence length="259" mass="28491">MSSPTISSQALSGFADGASYDQHRPSFPAESVNNLLDKVRIAGVEGARVLDLAAGTGKFTELLAKREEGYEVLAVEPHEGMRKVLEEKGLKNVLVEDGLSTSIPLGDESVDAVIVAQVGLLSHNAPRSHKASSTWEAALHDLIWSFDDAQPRFRHEQWHAVFDEQLRTTPLTITALANPLFALPLGEHEEEWEVWLSKKAVWDRFSTLSQIAVLKGGDRERVYRAFRDAIDGPDVETNEKGEVALHGMTVSAWTTKVPA</sequence>
<dbReference type="InterPro" id="IPR041698">
    <property type="entry name" value="Methyltransf_25"/>
</dbReference>
<dbReference type="InterPro" id="IPR029063">
    <property type="entry name" value="SAM-dependent_MTases_sf"/>
</dbReference>
<reference evidence="2 3" key="1">
    <citation type="submission" date="2017-03" db="EMBL/GenBank/DDBJ databases">
        <title>Genomes of endolithic fungi from Antarctica.</title>
        <authorList>
            <person name="Coleine C."/>
            <person name="Masonjones S."/>
            <person name="Stajich J.E."/>
        </authorList>
    </citation>
    <scope>NUCLEOTIDE SEQUENCE [LARGE SCALE GENOMIC DNA]</scope>
    <source>
        <strain evidence="2 3">CCFEE 5187</strain>
    </source>
</reference>
<keyword evidence="3" id="KW-1185">Reference proteome</keyword>
<proteinExistence type="predicted"/>
<dbReference type="Pfam" id="PF13649">
    <property type="entry name" value="Methyltransf_25"/>
    <property type="match status" value="1"/>
</dbReference>
<dbReference type="OrthoDB" id="10027013at2759"/>
<evidence type="ECO:0000313" key="3">
    <source>
        <dbReference type="Proteomes" id="UP000308768"/>
    </source>
</evidence>
<evidence type="ECO:0000259" key="1">
    <source>
        <dbReference type="Pfam" id="PF13649"/>
    </source>
</evidence>